<dbReference type="SUPFAM" id="SSF51338">
    <property type="entry name" value="Composite domain of metallo-dependent hydrolases"/>
    <property type="match status" value="1"/>
</dbReference>
<dbReference type="Proteomes" id="UP001596364">
    <property type="component" value="Unassembled WGS sequence"/>
</dbReference>
<proteinExistence type="predicted"/>
<protein>
    <submittedName>
        <fullName evidence="3">Amidohydrolase family protein</fullName>
    </submittedName>
</protein>
<feature type="domain" description="Amidohydrolase-related" evidence="2">
    <location>
        <begin position="478"/>
        <end position="571"/>
    </location>
</feature>
<evidence type="ECO:0000313" key="3">
    <source>
        <dbReference type="EMBL" id="MFC6440115.1"/>
    </source>
</evidence>
<dbReference type="Pfam" id="PF01979">
    <property type="entry name" value="Amidohydro_1"/>
    <property type="match status" value="1"/>
</dbReference>
<dbReference type="RefSeq" id="WP_254426519.1">
    <property type="nucleotide sequence ID" value="NZ_JBHSUS010000001.1"/>
</dbReference>
<dbReference type="InterPro" id="IPR050378">
    <property type="entry name" value="Metallo-dep_Hydrolases_sf"/>
</dbReference>
<evidence type="ECO:0000259" key="2">
    <source>
        <dbReference type="Pfam" id="PF01979"/>
    </source>
</evidence>
<sequence length="595" mass="67433">MQKSLLWRINHAQTLAMTSEYLIENTTLFDGTGAQPVSPCWVWIKEGTIQQIAESEIDVSPSCQRIDGRDKWLTPGFLDTHTHYDAELIVAPSLSESVRHGVTTVLVGSCSLSMVCSDAEDAADIFTRVETVPREKVLPILHDHKHWHGPKQWVKFIRKQPLGPNVVSLLGHSDLRTAVLGLMNATDPRYCPTDSEQRLMESILNEALDAGFLGLSTMCLKWDKVDGDRAWSKSLPSTYARWREITRFNHILRARGRVHQGAPNAANPLQILQYLRQTIGLWRKPLKTTLISMLDLKGNKTVAPMAKLSAALVNFLGGDFRWQLLPTPFAIYADGMDVVLFEEFGAGEMALDLKDQLERNALLKDQQYRRDFRRFYRDKLSPRVWQRDFADAIILGCPDTSLVGQNFAAIAAKRHVHVVDLFLDLVVEYGRDLRWFTVIGNHRPRQLARMLTNPHTLITFSDAGAHIRNMAFYNLPLRFLQRVYQAQLQNTPIMSVARAVHRLTKEQADWLNIDAGHIAVGKRADLVLLDPKGFEQDLCQEHWGSMQGFDLQRMVNRNPGLITHVMINGQLAVENEQMSPHLGKRSGFGQFLPAI</sequence>
<dbReference type="Gene3D" id="3.20.20.140">
    <property type="entry name" value="Metal-dependent hydrolases"/>
    <property type="match status" value="1"/>
</dbReference>
<accession>A0ABW1XJG5</accession>
<dbReference type="InterPro" id="IPR006680">
    <property type="entry name" value="Amidohydro-rel"/>
</dbReference>
<reference evidence="4" key="1">
    <citation type="journal article" date="2019" name="Int. J. Syst. Evol. Microbiol.">
        <title>The Global Catalogue of Microorganisms (GCM) 10K type strain sequencing project: providing services to taxonomists for standard genome sequencing and annotation.</title>
        <authorList>
            <consortium name="The Broad Institute Genomics Platform"/>
            <consortium name="The Broad Institute Genome Sequencing Center for Infectious Disease"/>
            <person name="Wu L."/>
            <person name="Ma J."/>
        </authorList>
    </citation>
    <scope>NUCLEOTIDE SEQUENCE [LARGE SCALE GENOMIC DNA]</scope>
    <source>
        <strain evidence="4">CGMCC 1.16031</strain>
    </source>
</reference>
<comment type="caution">
    <text evidence="3">The sequence shown here is derived from an EMBL/GenBank/DDBJ whole genome shotgun (WGS) entry which is preliminary data.</text>
</comment>
<dbReference type="SUPFAM" id="SSF51556">
    <property type="entry name" value="Metallo-dependent hydrolases"/>
    <property type="match status" value="1"/>
</dbReference>
<gene>
    <name evidence="3" type="ORF">ACFP85_08150</name>
</gene>
<dbReference type="InterPro" id="IPR032466">
    <property type="entry name" value="Metal_Hydrolase"/>
</dbReference>
<dbReference type="Gene3D" id="2.30.40.10">
    <property type="entry name" value="Urease, subunit C, domain 1"/>
    <property type="match status" value="1"/>
</dbReference>
<evidence type="ECO:0000256" key="1">
    <source>
        <dbReference type="ARBA" id="ARBA00001947"/>
    </source>
</evidence>
<evidence type="ECO:0000313" key="4">
    <source>
        <dbReference type="Proteomes" id="UP001596364"/>
    </source>
</evidence>
<dbReference type="PANTHER" id="PTHR11647:SF1">
    <property type="entry name" value="COLLAPSIN RESPONSE MEDIATOR PROTEIN"/>
    <property type="match status" value="1"/>
</dbReference>
<dbReference type="EMBL" id="JBHSUS010000001">
    <property type="protein sequence ID" value="MFC6440115.1"/>
    <property type="molecule type" value="Genomic_DNA"/>
</dbReference>
<organism evidence="3 4">
    <name type="scientific">Pseudobowmanella zhangzhouensis</name>
    <dbReference type="NCBI Taxonomy" id="1537679"/>
    <lineage>
        <taxon>Bacteria</taxon>
        <taxon>Pseudomonadati</taxon>
        <taxon>Pseudomonadota</taxon>
        <taxon>Gammaproteobacteria</taxon>
        <taxon>Alteromonadales</taxon>
        <taxon>Alteromonadaceae</taxon>
    </lineage>
</organism>
<name>A0ABW1XJG5_9ALTE</name>
<dbReference type="PANTHER" id="PTHR11647">
    <property type="entry name" value="HYDRANTOINASE/DIHYDROPYRIMIDINASE FAMILY MEMBER"/>
    <property type="match status" value="1"/>
</dbReference>
<dbReference type="InterPro" id="IPR011059">
    <property type="entry name" value="Metal-dep_hydrolase_composite"/>
</dbReference>
<comment type="cofactor">
    <cofactor evidence="1">
        <name>Zn(2+)</name>
        <dbReference type="ChEBI" id="CHEBI:29105"/>
    </cofactor>
</comment>
<keyword evidence="4" id="KW-1185">Reference proteome</keyword>